<name>A0A4C1T9J5_EUMVA</name>
<protein>
    <submittedName>
        <fullName evidence="1">Uncharacterized protein</fullName>
    </submittedName>
</protein>
<keyword evidence="2" id="KW-1185">Reference proteome</keyword>
<gene>
    <name evidence="1" type="ORF">EVAR_85620_1</name>
</gene>
<dbReference type="AlphaFoldDB" id="A0A4C1T9J5"/>
<feature type="non-terminal residue" evidence="1">
    <location>
        <position position="25"/>
    </location>
</feature>
<comment type="caution">
    <text evidence="1">The sequence shown here is derived from an EMBL/GenBank/DDBJ whole genome shotgun (WGS) entry which is preliminary data.</text>
</comment>
<organism evidence="1 2">
    <name type="scientific">Eumeta variegata</name>
    <name type="common">Bagworm moth</name>
    <name type="synonym">Eumeta japonica</name>
    <dbReference type="NCBI Taxonomy" id="151549"/>
    <lineage>
        <taxon>Eukaryota</taxon>
        <taxon>Metazoa</taxon>
        <taxon>Ecdysozoa</taxon>
        <taxon>Arthropoda</taxon>
        <taxon>Hexapoda</taxon>
        <taxon>Insecta</taxon>
        <taxon>Pterygota</taxon>
        <taxon>Neoptera</taxon>
        <taxon>Endopterygota</taxon>
        <taxon>Lepidoptera</taxon>
        <taxon>Glossata</taxon>
        <taxon>Ditrysia</taxon>
        <taxon>Tineoidea</taxon>
        <taxon>Psychidae</taxon>
        <taxon>Oiketicinae</taxon>
        <taxon>Eumeta</taxon>
    </lineage>
</organism>
<reference evidence="1 2" key="1">
    <citation type="journal article" date="2019" name="Commun. Biol.">
        <title>The bagworm genome reveals a unique fibroin gene that provides high tensile strength.</title>
        <authorList>
            <person name="Kono N."/>
            <person name="Nakamura H."/>
            <person name="Ohtoshi R."/>
            <person name="Tomita M."/>
            <person name="Numata K."/>
            <person name="Arakawa K."/>
        </authorList>
    </citation>
    <scope>NUCLEOTIDE SEQUENCE [LARGE SCALE GENOMIC DNA]</scope>
</reference>
<proteinExistence type="predicted"/>
<dbReference type="Proteomes" id="UP000299102">
    <property type="component" value="Unassembled WGS sequence"/>
</dbReference>
<sequence length="25" mass="2855">MNLDEPMGFRCASRLYAVPDRASRV</sequence>
<accession>A0A4C1T9J5</accession>
<evidence type="ECO:0000313" key="1">
    <source>
        <dbReference type="EMBL" id="GBP09971.1"/>
    </source>
</evidence>
<evidence type="ECO:0000313" key="2">
    <source>
        <dbReference type="Proteomes" id="UP000299102"/>
    </source>
</evidence>
<dbReference type="EMBL" id="BGZK01004617">
    <property type="protein sequence ID" value="GBP09971.1"/>
    <property type="molecule type" value="Genomic_DNA"/>
</dbReference>